<dbReference type="OrthoDB" id="116799at2"/>
<dbReference type="AlphaFoldDB" id="A0A071M7V2"/>
<name>A0A071M7V2_9BURK</name>
<dbReference type="EMBL" id="JJOA01000023">
    <property type="protein sequence ID" value="KEA56862.1"/>
    <property type="molecule type" value="Genomic_DNA"/>
</dbReference>
<dbReference type="Pfam" id="PF02585">
    <property type="entry name" value="PIG-L"/>
    <property type="match status" value="1"/>
</dbReference>
<evidence type="ECO:0000313" key="1">
    <source>
        <dbReference type="EMBL" id="KEA56862.1"/>
    </source>
</evidence>
<dbReference type="SUPFAM" id="SSF102588">
    <property type="entry name" value="LmbE-like"/>
    <property type="match status" value="1"/>
</dbReference>
<gene>
    <name evidence="1" type="ORF">DT99_24555</name>
</gene>
<dbReference type="InterPro" id="IPR003737">
    <property type="entry name" value="GlcNAc_PI_deacetylase-related"/>
</dbReference>
<accession>A0A071M7V2</accession>
<proteinExistence type="predicted"/>
<dbReference type="InterPro" id="IPR024078">
    <property type="entry name" value="LmbE-like_dom_sf"/>
</dbReference>
<organism evidence="1">
    <name type="scientific">Burkholderia cenocepacia</name>
    <dbReference type="NCBI Taxonomy" id="95486"/>
    <lineage>
        <taxon>Bacteria</taxon>
        <taxon>Pseudomonadati</taxon>
        <taxon>Pseudomonadota</taxon>
        <taxon>Betaproteobacteria</taxon>
        <taxon>Burkholderiales</taxon>
        <taxon>Burkholderiaceae</taxon>
        <taxon>Burkholderia</taxon>
        <taxon>Burkholderia cepacia complex</taxon>
    </lineage>
</organism>
<protein>
    <submittedName>
        <fullName evidence="1">GlcNAc-PI de-N-acetylase</fullName>
    </submittedName>
</protein>
<comment type="caution">
    <text evidence="1">The sequence shown here is derived from an EMBL/GenBank/DDBJ whole genome shotgun (WGS) entry which is preliminary data.</text>
</comment>
<reference evidence="1" key="1">
    <citation type="submission" date="2014-04" db="EMBL/GenBank/DDBJ databases">
        <title>In planta biocontrol of soil-borne Fusarium wilt of banana through a plant endophytic bacterium, Burkholderia cenocepacia 869T2.</title>
        <authorList>
            <person name="Ho Y.-N."/>
            <person name="Chiang H.-M."/>
            <person name="Chao C.-P."/>
            <person name="Su C.-C."/>
            <person name="Hsu H.-F."/>
            <person name="Guo C.-T."/>
            <person name="Hsieh J.-L."/>
            <person name="Huang C.-C."/>
        </authorList>
    </citation>
    <scope>NUCLEOTIDE SEQUENCE [LARGE SCALE GENOMIC DNA]</scope>
    <source>
        <strain evidence="1">869T2</strain>
    </source>
</reference>
<dbReference type="Gene3D" id="3.40.50.10320">
    <property type="entry name" value="LmbE-like"/>
    <property type="match status" value="1"/>
</dbReference>
<sequence length="236" mass="25768">MNVPTRWLVVSPHLDDAVFSCGQLLAQAPGSIVVTVFAGIPPRGTPAPPWDRRAGFDFADEAVRARRAEDARALALLGAHPVWLDFLDDQYGVPAASTAIAARVADAIDTHDGFGVLAPVGLFHRDHLKVQQAVLSLLPHNADMPEHASRVWRFYEDVPYRRIRGLMAQRVIDWRERGWIAHPVGAPAGSQSRGAAAKAAAVAAYASQVALFEPHMRADLREPETYWRLACDVTSA</sequence>